<proteinExistence type="predicted"/>
<protein>
    <submittedName>
        <fullName evidence="1">Uncharacterized protein</fullName>
    </submittedName>
</protein>
<dbReference type="Proteomes" id="UP001605036">
    <property type="component" value="Unassembled WGS sequence"/>
</dbReference>
<dbReference type="AlphaFoldDB" id="A0ABD1ZN46"/>
<reference evidence="1 2" key="1">
    <citation type="submission" date="2024-09" db="EMBL/GenBank/DDBJ databases">
        <title>Chromosome-scale assembly of Riccia fluitans.</title>
        <authorList>
            <person name="Paukszto L."/>
            <person name="Sawicki J."/>
            <person name="Karawczyk K."/>
            <person name="Piernik-Szablinska J."/>
            <person name="Szczecinska M."/>
            <person name="Mazdziarz M."/>
        </authorList>
    </citation>
    <scope>NUCLEOTIDE SEQUENCE [LARGE SCALE GENOMIC DNA]</scope>
    <source>
        <strain evidence="1">Rf_01</strain>
        <tissue evidence="1">Aerial parts of the thallus</tissue>
    </source>
</reference>
<gene>
    <name evidence="1" type="ORF">R1flu_019782</name>
</gene>
<evidence type="ECO:0000313" key="1">
    <source>
        <dbReference type="EMBL" id="KAL2651654.1"/>
    </source>
</evidence>
<keyword evidence="2" id="KW-1185">Reference proteome</keyword>
<sequence length="69" mass="7658">MNFDAFPVLPPPGTIRRQRNWHTWAQSHIDKVQTRQGRIHSFESAGRVDAVADTGVPGLWCLDVATSSA</sequence>
<organism evidence="1 2">
    <name type="scientific">Riccia fluitans</name>
    <dbReference type="NCBI Taxonomy" id="41844"/>
    <lineage>
        <taxon>Eukaryota</taxon>
        <taxon>Viridiplantae</taxon>
        <taxon>Streptophyta</taxon>
        <taxon>Embryophyta</taxon>
        <taxon>Marchantiophyta</taxon>
        <taxon>Marchantiopsida</taxon>
        <taxon>Marchantiidae</taxon>
        <taxon>Marchantiales</taxon>
        <taxon>Ricciaceae</taxon>
        <taxon>Riccia</taxon>
    </lineage>
</organism>
<comment type="caution">
    <text evidence="1">The sequence shown here is derived from an EMBL/GenBank/DDBJ whole genome shotgun (WGS) entry which is preliminary data.</text>
</comment>
<evidence type="ECO:0000313" key="2">
    <source>
        <dbReference type="Proteomes" id="UP001605036"/>
    </source>
</evidence>
<accession>A0ABD1ZN46</accession>
<name>A0ABD1ZN46_9MARC</name>
<dbReference type="EMBL" id="JBHFFA010000001">
    <property type="protein sequence ID" value="KAL2651654.1"/>
    <property type="molecule type" value="Genomic_DNA"/>
</dbReference>